<name>A0A0B6Y661_9EUPU</name>
<feature type="region of interest" description="Disordered" evidence="1">
    <location>
        <begin position="1"/>
        <end position="21"/>
    </location>
</feature>
<dbReference type="AlphaFoldDB" id="A0A0B6Y661"/>
<feature type="non-terminal residue" evidence="2">
    <location>
        <position position="1"/>
    </location>
</feature>
<proteinExistence type="predicted"/>
<protein>
    <submittedName>
        <fullName evidence="2">Uncharacterized protein</fullName>
    </submittedName>
</protein>
<evidence type="ECO:0000313" key="2">
    <source>
        <dbReference type="EMBL" id="CEK51578.1"/>
    </source>
</evidence>
<gene>
    <name evidence="2" type="primary">ORF13791</name>
</gene>
<accession>A0A0B6Y661</accession>
<evidence type="ECO:0000256" key="1">
    <source>
        <dbReference type="SAM" id="MobiDB-lite"/>
    </source>
</evidence>
<dbReference type="EMBL" id="HACG01004713">
    <property type="protein sequence ID" value="CEK51578.1"/>
    <property type="molecule type" value="Transcribed_RNA"/>
</dbReference>
<sequence>LDEDVRKISKESLVPNSSNQSFEIGNNESALLVPGDAVFAHSLSPLASELSHSLKTTKQDLHLPNYPAHSVAYRTKSGSSGKSVSISDKVEIMEDKVGFNKNTNLYEKEEDNHSDDVQQESDCIFLLGNEFD</sequence>
<feature type="non-terminal residue" evidence="2">
    <location>
        <position position="132"/>
    </location>
</feature>
<reference evidence="2" key="1">
    <citation type="submission" date="2014-12" db="EMBL/GenBank/DDBJ databases">
        <title>Insight into the proteome of Arion vulgaris.</title>
        <authorList>
            <person name="Aradska J."/>
            <person name="Bulat T."/>
            <person name="Smidak R."/>
            <person name="Sarate P."/>
            <person name="Gangsoo J."/>
            <person name="Sialana F."/>
            <person name="Bilban M."/>
            <person name="Lubec G."/>
        </authorList>
    </citation>
    <scope>NUCLEOTIDE SEQUENCE</scope>
    <source>
        <tissue evidence="2">Skin</tissue>
    </source>
</reference>
<organism evidence="2">
    <name type="scientific">Arion vulgaris</name>
    <dbReference type="NCBI Taxonomy" id="1028688"/>
    <lineage>
        <taxon>Eukaryota</taxon>
        <taxon>Metazoa</taxon>
        <taxon>Spiralia</taxon>
        <taxon>Lophotrochozoa</taxon>
        <taxon>Mollusca</taxon>
        <taxon>Gastropoda</taxon>
        <taxon>Heterobranchia</taxon>
        <taxon>Euthyneura</taxon>
        <taxon>Panpulmonata</taxon>
        <taxon>Eupulmonata</taxon>
        <taxon>Stylommatophora</taxon>
        <taxon>Helicina</taxon>
        <taxon>Arionoidea</taxon>
        <taxon>Arionidae</taxon>
        <taxon>Arion</taxon>
    </lineage>
</organism>
<feature type="compositionally biased region" description="Basic and acidic residues" evidence="1">
    <location>
        <begin position="1"/>
        <end position="10"/>
    </location>
</feature>